<keyword evidence="7" id="KW-1133">Transmembrane helix</keyword>
<sequence>MNQFQEKTYLWLFFFYGLSFFVLGISALQQKFRHKSEFPLLTTIQLLGAFGVLHGIAEWIAMLRMMKAYDNFEWQLYTVETLLTGFSFLFLMIFGFSMVLKETTKNIKIHIWVPLLILALWLFFFLGRISSVPKDLMWQITIFNNLTRYFMGLPGAILAGISFFQNSNHLKGLRLSSYANMYMIAGMFFFLYGLTSGVFITPLDIFPSNVLNHVVFYHYTGIPVELVRAISAIGITVITIRIFDSFSWEIQKRFNEYEQHQLLIQERKKTIQMVHDQIIQRLFGAGMLVESLLDVSENDETRMGLEELKSDLNETIKEARDFLKTFSSSYIGIEDLKENLLNLIEQFQRTNNINCDYNYLVPTMVMGKISTDINAELYYIIQEALMNIQKHSKAKNVRISVYSSLKALVVELDDDGVGFDSNKKNTEGYGLQNMKDRVIRINGSMKIKSGKEGTRIMIKVPWEDEQE</sequence>
<dbReference type="GO" id="GO:0000160">
    <property type="term" value="P:phosphorelay signal transduction system"/>
    <property type="evidence" value="ECO:0007669"/>
    <property type="project" value="UniProtKB-KW"/>
</dbReference>
<proteinExistence type="predicted"/>
<evidence type="ECO:0000313" key="10">
    <source>
        <dbReference type="Proteomes" id="UP000199230"/>
    </source>
</evidence>
<evidence type="ECO:0000256" key="3">
    <source>
        <dbReference type="ARBA" id="ARBA00022679"/>
    </source>
</evidence>
<keyword evidence="3" id="KW-0808">Transferase</keyword>
<feature type="transmembrane region" description="Helical" evidence="7">
    <location>
        <begin position="146"/>
        <end position="164"/>
    </location>
</feature>
<dbReference type="Pfam" id="PF02518">
    <property type="entry name" value="HATPase_c"/>
    <property type="match status" value="1"/>
</dbReference>
<dbReference type="InterPro" id="IPR050482">
    <property type="entry name" value="Sensor_HK_TwoCompSys"/>
</dbReference>
<organism evidence="9 10">
    <name type="scientific">Tindallia californiensis</name>
    <dbReference type="NCBI Taxonomy" id="159292"/>
    <lineage>
        <taxon>Bacteria</taxon>
        <taxon>Bacillati</taxon>
        <taxon>Bacillota</taxon>
        <taxon>Clostridia</taxon>
        <taxon>Peptostreptococcales</taxon>
        <taxon>Tindalliaceae</taxon>
        <taxon>Tindallia</taxon>
    </lineage>
</organism>
<dbReference type="EC" id="2.7.13.3" evidence="2"/>
<feature type="transmembrane region" description="Helical" evidence="7">
    <location>
        <begin position="184"/>
        <end position="206"/>
    </location>
</feature>
<gene>
    <name evidence="9" type="ORF">SAMN05192546_10192</name>
</gene>
<reference evidence="9 10" key="1">
    <citation type="submission" date="2016-10" db="EMBL/GenBank/DDBJ databases">
        <authorList>
            <person name="de Groot N.N."/>
        </authorList>
    </citation>
    <scope>NUCLEOTIDE SEQUENCE [LARGE SCALE GENOMIC DNA]</scope>
    <source>
        <strain evidence="9 10">APO</strain>
    </source>
</reference>
<evidence type="ECO:0000313" key="9">
    <source>
        <dbReference type="EMBL" id="SDY25105.1"/>
    </source>
</evidence>
<dbReference type="RefSeq" id="WP_093309799.1">
    <property type="nucleotide sequence ID" value="NZ_FNPV01000001.1"/>
</dbReference>
<keyword evidence="7" id="KW-0812">Transmembrane</keyword>
<feature type="domain" description="Histidine kinase/HSP90-like ATPase" evidence="8">
    <location>
        <begin position="372"/>
        <end position="464"/>
    </location>
</feature>
<feature type="transmembrane region" description="Helical" evidence="7">
    <location>
        <begin position="40"/>
        <end position="62"/>
    </location>
</feature>
<feature type="transmembrane region" description="Helical" evidence="7">
    <location>
        <begin position="12"/>
        <end position="28"/>
    </location>
</feature>
<protein>
    <recommendedName>
        <fullName evidence="2">histidine kinase</fullName>
        <ecNumber evidence="2">2.7.13.3</ecNumber>
    </recommendedName>
</protein>
<dbReference type="SMART" id="SM00387">
    <property type="entry name" value="HATPase_c"/>
    <property type="match status" value="1"/>
</dbReference>
<evidence type="ECO:0000256" key="5">
    <source>
        <dbReference type="ARBA" id="ARBA00023012"/>
    </source>
</evidence>
<dbReference type="GO" id="GO:0004673">
    <property type="term" value="F:protein histidine kinase activity"/>
    <property type="evidence" value="ECO:0007669"/>
    <property type="project" value="UniProtKB-EC"/>
</dbReference>
<evidence type="ECO:0000259" key="8">
    <source>
        <dbReference type="SMART" id="SM00387"/>
    </source>
</evidence>
<dbReference type="InterPro" id="IPR003594">
    <property type="entry name" value="HATPase_dom"/>
</dbReference>
<dbReference type="SUPFAM" id="SSF55874">
    <property type="entry name" value="ATPase domain of HSP90 chaperone/DNA topoisomerase II/histidine kinase"/>
    <property type="match status" value="1"/>
</dbReference>
<feature type="transmembrane region" description="Helical" evidence="7">
    <location>
        <begin position="226"/>
        <end position="243"/>
    </location>
</feature>
<dbReference type="PANTHER" id="PTHR24421:SF10">
    <property type="entry name" value="NITRATE_NITRITE SENSOR PROTEIN NARQ"/>
    <property type="match status" value="1"/>
</dbReference>
<evidence type="ECO:0000256" key="2">
    <source>
        <dbReference type="ARBA" id="ARBA00012438"/>
    </source>
</evidence>
<keyword evidence="5" id="KW-0902">Two-component regulatory system</keyword>
<evidence type="ECO:0000256" key="4">
    <source>
        <dbReference type="ARBA" id="ARBA00022777"/>
    </source>
</evidence>
<evidence type="ECO:0000256" key="6">
    <source>
        <dbReference type="SAM" id="Coils"/>
    </source>
</evidence>
<dbReference type="Gene3D" id="3.30.565.10">
    <property type="entry name" value="Histidine kinase-like ATPase, C-terminal domain"/>
    <property type="match status" value="1"/>
</dbReference>
<dbReference type="STRING" id="159292.SAMN05192546_10192"/>
<dbReference type="Proteomes" id="UP000199230">
    <property type="component" value="Unassembled WGS sequence"/>
</dbReference>
<keyword evidence="7" id="KW-0472">Membrane</keyword>
<keyword evidence="10" id="KW-1185">Reference proteome</keyword>
<feature type="transmembrane region" description="Helical" evidence="7">
    <location>
        <begin position="82"/>
        <end position="100"/>
    </location>
</feature>
<name>A0A1H3ICD6_9FIRM</name>
<keyword evidence="4 9" id="KW-0418">Kinase</keyword>
<accession>A0A1H3ICD6</accession>
<dbReference type="OrthoDB" id="9781904at2"/>
<dbReference type="CDD" id="cd16917">
    <property type="entry name" value="HATPase_UhpB-NarQ-NarX-like"/>
    <property type="match status" value="1"/>
</dbReference>
<dbReference type="EMBL" id="FNPV01000001">
    <property type="protein sequence ID" value="SDY25105.1"/>
    <property type="molecule type" value="Genomic_DNA"/>
</dbReference>
<evidence type="ECO:0000256" key="7">
    <source>
        <dbReference type="SAM" id="Phobius"/>
    </source>
</evidence>
<dbReference type="AlphaFoldDB" id="A0A1H3ICD6"/>
<feature type="coiled-coil region" evidence="6">
    <location>
        <begin position="298"/>
        <end position="353"/>
    </location>
</feature>
<comment type="catalytic activity">
    <reaction evidence="1">
        <text>ATP + protein L-histidine = ADP + protein N-phospho-L-histidine.</text>
        <dbReference type="EC" id="2.7.13.3"/>
    </reaction>
</comment>
<evidence type="ECO:0000256" key="1">
    <source>
        <dbReference type="ARBA" id="ARBA00000085"/>
    </source>
</evidence>
<dbReference type="PANTHER" id="PTHR24421">
    <property type="entry name" value="NITRATE/NITRITE SENSOR PROTEIN NARX-RELATED"/>
    <property type="match status" value="1"/>
</dbReference>
<dbReference type="InterPro" id="IPR036890">
    <property type="entry name" value="HATPase_C_sf"/>
</dbReference>
<feature type="transmembrane region" description="Helical" evidence="7">
    <location>
        <begin position="107"/>
        <end position="126"/>
    </location>
</feature>
<keyword evidence="6" id="KW-0175">Coiled coil</keyword>